<evidence type="ECO:0000256" key="1">
    <source>
        <dbReference type="ARBA" id="ARBA00004418"/>
    </source>
</evidence>
<dbReference type="Proteomes" id="UP000565723">
    <property type="component" value="Unassembled WGS sequence"/>
</dbReference>
<feature type="signal peptide" evidence="10">
    <location>
        <begin position="1"/>
        <end position="23"/>
    </location>
</feature>
<comment type="caution">
    <text evidence="12">The sequence shown here is derived from an EMBL/GenBank/DDBJ whole genome shotgun (WGS) entry which is preliminary data.</text>
</comment>
<feature type="binding site" description="covalent" evidence="8">
    <location>
        <position position="129"/>
    </location>
    <ligand>
        <name>heme c</name>
        <dbReference type="ChEBI" id="CHEBI:61717"/>
        <label>2</label>
    </ligand>
</feature>
<proteinExistence type="predicted"/>
<dbReference type="PANTHER" id="PTHR33751">
    <property type="entry name" value="CBB3-TYPE CYTOCHROME C OXIDASE SUBUNIT FIXP"/>
    <property type="match status" value="1"/>
</dbReference>
<evidence type="ECO:0000259" key="11">
    <source>
        <dbReference type="PROSITE" id="PS51007"/>
    </source>
</evidence>
<feature type="binding site" description="covalent" evidence="8">
    <location>
        <position position="36"/>
    </location>
    <ligand>
        <name>heme c</name>
        <dbReference type="ChEBI" id="CHEBI:61717"/>
        <label>1</label>
    </ligand>
</feature>
<feature type="binding site" description="axial binding residue" evidence="9">
    <location>
        <position position="84"/>
    </location>
    <ligand>
        <name>heme c</name>
        <dbReference type="ChEBI" id="CHEBI:61717"/>
        <label>1</label>
    </ligand>
    <ligandPart>
        <name>Fe</name>
        <dbReference type="ChEBI" id="CHEBI:18248"/>
    </ligandPart>
</feature>
<feature type="binding site" description="covalent" evidence="8">
    <location>
        <position position="132"/>
    </location>
    <ligand>
        <name>heme c</name>
        <dbReference type="ChEBI" id="CHEBI:61717"/>
        <label>2</label>
    </ligand>
</feature>
<evidence type="ECO:0000256" key="2">
    <source>
        <dbReference type="ARBA" id="ARBA00022448"/>
    </source>
</evidence>
<evidence type="ECO:0000256" key="4">
    <source>
        <dbReference type="ARBA" id="ARBA00022723"/>
    </source>
</evidence>
<dbReference type="GO" id="GO:0020037">
    <property type="term" value="F:heme binding"/>
    <property type="evidence" value="ECO:0007669"/>
    <property type="project" value="InterPro"/>
</dbReference>
<dbReference type="PIRSF" id="PIRSF000005">
    <property type="entry name" value="Cytochrome_c4"/>
    <property type="match status" value="1"/>
</dbReference>
<keyword evidence="4 9" id="KW-0479">Metal-binding</keyword>
<evidence type="ECO:0000313" key="13">
    <source>
        <dbReference type="Proteomes" id="UP000565723"/>
    </source>
</evidence>
<dbReference type="InterPro" id="IPR024167">
    <property type="entry name" value="Cytochrome_c4-like"/>
</dbReference>
<reference evidence="12 13" key="1">
    <citation type="journal article" date="2020" name="Proc. Natl. Acad. Sci. U.S.A.">
        <title>Ecological drivers of bacterial community assembly in synthetic phycospheres.</title>
        <authorList>
            <person name="Fu H."/>
            <person name="Uchimiya M."/>
            <person name="Gore J."/>
            <person name="Moran M.A."/>
        </authorList>
    </citation>
    <scope>NUCLEOTIDE SEQUENCE [LARGE SCALE GENOMIC DNA]</scope>
    <source>
        <strain evidence="12">HF-Din03</strain>
    </source>
</reference>
<keyword evidence="6" id="KW-0249">Electron transport</keyword>
<keyword evidence="3 8" id="KW-0349">Heme</keyword>
<dbReference type="Gene3D" id="1.10.760.10">
    <property type="entry name" value="Cytochrome c-like domain"/>
    <property type="match status" value="2"/>
</dbReference>
<feature type="chain" id="PRO_5032797397" evidence="10">
    <location>
        <begin position="24"/>
        <end position="205"/>
    </location>
</feature>
<dbReference type="GO" id="GO:0009055">
    <property type="term" value="F:electron transfer activity"/>
    <property type="evidence" value="ECO:0007669"/>
    <property type="project" value="InterPro"/>
</dbReference>
<keyword evidence="2" id="KW-0813">Transport</keyword>
<dbReference type="EMBL" id="JABXIY010000020">
    <property type="protein sequence ID" value="NVK96759.1"/>
    <property type="molecule type" value="Genomic_DNA"/>
</dbReference>
<keyword evidence="10" id="KW-0732">Signal</keyword>
<organism evidence="12 13">
    <name type="scientific">Ruegeria pomeroyi</name>
    <dbReference type="NCBI Taxonomy" id="89184"/>
    <lineage>
        <taxon>Bacteria</taxon>
        <taxon>Pseudomonadati</taxon>
        <taxon>Pseudomonadota</taxon>
        <taxon>Alphaproteobacteria</taxon>
        <taxon>Rhodobacterales</taxon>
        <taxon>Roseobacteraceae</taxon>
        <taxon>Ruegeria</taxon>
    </lineage>
</organism>
<feature type="domain" description="Cytochrome c" evidence="11">
    <location>
        <begin position="111"/>
        <end position="204"/>
    </location>
</feature>
<evidence type="ECO:0000256" key="9">
    <source>
        <dbReference type="PIRSR" id="PIRSR000005-2"/>
    </source>
</evidence>
<evidence type="ECO:0000256" key="8">
    <source>
        <dbReference type="PIRSR" id="PIRSR000005-1"/>
    </source>
</evidence>
<dbReference type="InterPro" id="IPR050597">
    <property type="entry name" value="Cytochrome_c_Oxidase_Subunit"/>
</dbReference>
<gene>
    <name evidence="12" type="ORF">HW564_07505</name>
</gene>
<comment type="PTM">
    <text evidence="8">Binds 2 heme c groups covalently per subunit.</text>
</comment>
<keyword evidence="5" id="KW-0574">Periplasm</keyword>
<accession>A0A850LG56</accession>
<dbReference type="AlphaFoldDB" id="A0A850LG56"/>
<comment type="subcellular location">
    <subcellularLocation>
        <location evidence="1">Periplasm</location>
    </subcellularLocation>
</comment>
<dbReference type="GO" id="GO:0005506">
    <property type="term" value="F:iron ion binding"/>
    <property type="evidence" value="ECO:0007669"/>
    <property type="project" value="InterPro"/>
</dbReference>
<dbReference type="SUPFAM" id="SSF46626">
    <property type="entry name" value="Cytochrome c"/>
    <property type="match status" value="2"/>
</dbReference>
<evidence type="ECO:0000256" key="10">
    <source>
        <dbReference type="SAM" id="SignalP"/>
    </source>
</evidence>
<feature type="domain" description="Cytochrome c" evidence="11">
    <location>
        <begin position="20"/>
        <end position="107"/>
    </location>
</feature>
<evidence type="ECO:0000256" key="3">
    <source>
        <dbReference type="ARBA" id="ARBA00022617"/>
    </source>
</evidence>
<dbReference type="PROSITE" id="PS51007">
    <property type="entry name" value="CYTC"/>
    <property type="match status" value="2"/>
</dbReference>
<dbReference type="InterPro" id="IPR009056">
    <property type="entry name" value="Cyt_c-like_dom"/>
</dbReference>
<dbReference type="Pfam" id="PF00034">
    <property type="entry name" value="Cytochrom_C"/>
    <property type="match status" value="2"/>
</dbReference>
<evidence type="ECO:0000256" key="7">
    <source>
        <dbReference type="ARBA" id="ARBA00023004"/>
    </source>
</evidence>
<sequence>MIFRAFSVLVLPVALLAASAADADGAALYAESCAGCHGETGQGNGELRAPALAALDAGYLIRQVGHFRSGVRQVNPDNDMAVAMVELLPDVSEADTAEIASYLASLPLPVLEDDNDPPGFRSRGLYSGCISCHGARAQGIEALNAPRLARQYGWYLAEQLDAFRVGRRGAHPEDDPGRQMKAMADAIGSEADIAALVSYIATLDP</sequence>
<dbReference type="PANTHER" id="PTHR33751:SF9">
    <property type="entry name" value="CYTOCHROME C4"/>
    <property type="match status" value="1"/>
</dbReference>
<protein>
    <submittedName>
        <fullName evidence="12">C-type cytochrome</fullName>
    </submittedName>
</protein>
<keyword evidence="7 9" id="KW-0408">Iron</keyword>
<feature type="binding site" description="covalent" evidence="8">
    <location>
        <position position="33"/>
    </location>
    <ligand>
        <name>heme c</name>
        <dbReference type="ChEBI" id="CHEBI:61717"/>
        <label>1</label>
    </ligand>
</feature>
<feature type="binding site" description="axial binding residue" evidence="9">
    <location>
        <position position="37"/>
    </location>
    <ligand>
        <name>heme c</name>
        <dbReference type="ChEBI" id="CHEBI:61717"/>
        <label>1</label>
    </ligand>
    <ligandPart>
        <name>Fe</name>
        <dbReference type="ChEBI" id="CHEBI:18248"/>
    </ligandPart>
</feature>
<evidence type="ECO:0000256" key="5">
    <source>
        <dbReference type="ARBA" id="ARBA00022764"/>
    </source>
</evidence>
<name>A0A850LG56_9RHOB</name>
<dbReference type="OMA" id="LYIQWQL"/>
<feature type="binding site" description="axial binding residue" evidence="9">
    <location>
        <position position="133"/>
    </location>
    <ligand>
        <name>heme c</name>
        <dbReference type="ChEBI" id="CHEBI:61717"/>
        <label>2</label>
    </ligand>
    <ligandPart>
        <name>Fe</name>
        <dbReference type="ChEBI" id="CHEBI:18248"/>
    </ligandPart>
</feature>
<evidence type="ECO:0000313" key="12">
    <source>
        <dbReference type="EMBL" id="NVK96759.1"/>
    </source>
</evidence>
<evidence type="ECO:0000256" key="6">
    <source>
        <dbReference type="ARBA" id="ARBA00022982"/>
    </source>
</evidence>
<dbReference type="RefSeq" id="WP_011241932.1">
    <property type="nucleotide sequence ID" value="NZ_JABXIY010000020.1"/>
</dbReference>
<feature type="binding site" description="axial binding residue" evidence="9">
    <location>
        <position position="180"/>
    </location>
    <ligand>
        <name>heme c</name>
        <dbReference type="ChEBI" id="CHEBI:61717"/>
        <label>2</label>
    </ligand>
    <ligandPart>
        <name>Fe</name>
        <dbReference type="ChEBI" id="CHEBI:18248"/>
    </ligandPart>
</feature>
<dbReference type="InterPro" id="IPR036909">
    <property type="entry name" value="Cyt_c-like_dom_sf"/>
</dbReference>
<dbReference type="GO" id="GO:0042597">
    <property type="term" value="C:periplasmic space"/>
    <property type="evidence" value="ECO:0007669"/>
    <property type="project" value="UniProtKB-SubCell"/>
</dbReference>